<evidence type="ECO:0000256" key="9">
    <source>
        <dbReference type="PROSITE-ProRule" id="PRU00042"/>
    </source>
</evidence>
<feature type="domain" description="C2H2-type" evidence="11">
    <location>
        <begin position="34"/>
        <end position="64"/>
    </location>
</feature>
<evidence type="ECO:0000313" key="13">
    <source>
        <dbReference type="Proteomes" id="UP000054477"/>
    </source>
</evidence>
<gene>
    <name evidence="12" type="ORF">K443DRAFT_86974</name>
</gene>
<dbReference type="Gene3D" id="3.30.160.60">
    <property type="entry name" value="Classic Zinc Finger"/>
    <property type="match status" value="2"/>
</dbReference>
<dbReference type="PANTHER" id="PTHR47257:SF1">
    <property type="entry name" value="PH-RESPONSE TRANSCRIPTION FACTOR PACC_RIM101"/>
    <property type="match status" value="1"/>
</dbReference>
<feature type="region of interest" description="Disordered" evidence="10">
    <location>
        <begin position="648"/>
        <end position="672"/>
    </location>
</feature>
<dbReference type="PANTHER" id="PTHR47257">
    <property type="entry name" value="PH-RESPONSE TRANSCRIPTION FACTOR PACC/RIM101"/>
    <property type="match status" value="1"/>
</dbReference>
<evidence type="ECO:0000256" key="2">
    <source>
        <dbReference type="ARBA" id="ARBA00022491"/>
    </source>
</evidence>
<keyword evidence="6" id="KW-0862">Zinc</keyword>
<feature type="domain" description="C2H2-type" evidence="11">
    <location>
        <begin position="100"/>
        <end position="127"/>
    </location>
</feature>
<feature type="compositionally biased region" description="Polar residues" evidence="10">
    <location>
        <begin position="358"/>
        <end position="381"/>
    </location>
</feature>
<feature type="region of interest" description="Disordered" evidence="10">
    <location>
        <begin position="525"/>
        <end position="544"/>
    </location>
</feature>
<dbReference type="HOGENOM" id="CLU_024218_0_0_1"/>
<evidence type="ECO:0000256" key="1">
    <source>
        <dbReference type="ARBA" id="ARBA00004123"/>
    </source>
</evidence>
<evidence type="ECO:0000256" key="10">
    <source>
        <dbReference type="SAM" id="MobiDB-lite"/>
    </source>
</evidence>
<comment type="subcellular location">
    <subcellularLocation>
        <location evidence="1">Nucleus</location>
    </subcellularLocation>
</comment>
<feature type="region of interest" description="Disordered" evidence="10">
    <location>
        <begin position="115"/>
        <end position="217"/>
    </location>
</feature>
<dbReference type="OrthoDB" id="6155966at2759"/>
<dbReference type="Proteomes" id="UP000054477">
    <property type="component" value="Unassembled WGS sequence"/>
</dbReference>
<evidence type="ECO:0000256" key="3">
    <source>
        <dbReference type="ARBA" id="ARBA00022723"/>
    </source>
</evidence>
<feature type="compositionally biased region" description="Low complexity" evidence="10">
    <location>
        <begin position="442"/>
        <end position="460"/>
    </location>
</feature>
<dbReference type="GO" id="GO:0005634">
    <property type="term" value="C:nucleus"/>
    <property type="evidence" value="ECO:0007669"/>
    <property type="project" value="UniProtKB-SubCell"/>
</dbReference>
<dbReference type="SMART" id="SM00355">
    <property type="entry name" value="ZnF_C2H2"/>
    <property type="match status" value="3"/>
</dbReference>
<reference evidence="12 13" key="1">
    <citation type="submission" date="2014-04" db="EMBL/GenBank/DDBJ databases">
        <authorList>
            <consortium name="DOE Joint Genome Institute"/>
            <person name="Kuo A."/>
            <person name="Kohler A."/>
            <person name="Nagy L.G."/>
            <person name="Floudas D."/>
            <person name="Copeland A."/>
            <person name="Barry K.W."/>
            <person name="Cichocki N."/>
            <person name="Veneault-Fourrey C."/>
            <person name="LaButti K."/>
            <person name="Lindquist E.A."/>
            <person name="Lipzen A."/>
            <person name="Lundell T."/>
            <person name="Morin E."/>
            <person name="Murat C."/>
            <person name="Sun H."/>
            <person name="Tunlid A."/>
            <person name="Henrissat B."/>
            <person name="Grigoriev I.V."/>
            <person name="Hibbett D.S."/>
            <person name="Martin F."/>
            <person name="Nordberg H.P."/>
            <person name="Cantor M.N."/>
            <person name="Hua S.X."/>
        </authorList>
    </citation>
    <scope>NUCLEOTIDE SEQUENCE [LARGE SCALE GENOMIC DNA]</scope>
    <source>
        <strain evidence="12 13">LaAM-08-1</strain>
    </source>
</reference>
<evidence type="ECO:0000313" key="12">
    <source>
        <dbReference type="EMBL" id="KIK07514.1"/>
    </source>
</evidence>
<dbReference type="SUPFAM" id="SSF57667">
    <property type="entry name" value="beta-beta-alpha zinc fingers"/>
    <property type="match status" value="2"/>
</dbReference>
<dbReference type="AlphaFoldDB" id="A0A0C9Y0Y4"/>
<evidence type="ECO:0000256" key="5">
    <source>
        <dbReference type="ARBA" id="ARBA00022771"/>
    </source>
</evidence>
<feature type="compositionally biased region" description="Pro residues" evidence="10">
    <location>
        <begin position="1"/>
        <end position="19"/>
    </location>
</feature>
<dbReference type="InterPro" id="IPR050806">
    <property type="entry name" value="pacC/RIM101"/>
</dbReference>
<keyword evidence="4" id="KW-0677">Repeat</keyword>
<feature type="compositionally biased region" description="Basic and acidic residues" evidence="10">
    <location>
        <begin position="659"/>
        <end position="672"/>
    </location>
</feature>
<sequence length="672" mass="74088">MPTALPPSPSASPSAPPDSPSNSASSPTPPTESHRCLWQDCTQSFVDPETLYNHLCNDHIGRKSTNNLCLTCKWKDCGTSCAKRDHITSHLRVHTPLKPHVCEICKKSFKRPQDLKKHEKIHTEEHHQQHKHSKAITVVDPAYVSRVRGESATRPSDTKSSSKPDTHPPRVPTSRSKSHSSSESDGSPFGLLPTPSPELGHSSAHPHGHPPHDMFIDHQSLPSWEILRPEDVSLPTGSKRSHDYSVDDFFTDMKKRRVNPSYDPRMAERLNNLAYHQHGGNYGTTFNPRSVSLDIRTPEELAAVNEFLVTLGRDVSVDRHQPVSSPNLPTDAYFDTANLSQLGLAGMPGLPVTPNYDHYSNNSSQQFVPNTYHNSRSNHPSVQGGHYANVYSSMNDSSINYSPTSDYGPQHGRRSSAKYASAPNSFTNQHYHHPTPPLDNGSPQSNVSTPVTTTPPQVPLQMSDTFDYLRTSRGAPPVAHLAPPEYMSKAMRPIIPLKSDPGAVHTAASRPEPVEPKISFPAHRGLPAKLSSSSTSKPSPLYPLLTSGDIQYKLPPLNRMYRSPSPSSSRESSPSSTHSSPRVQANVLPSLRSIASPILGPGRSPESEELPKELDKIELQHRFSDEERKRHAELILNLLVTVNNDYKKQHPASSQAESRILEGPRDIEMGAA</sequence>
<dbReference type="PROSITE" id="PS50157">
    <property type="entry name" value="ZINC_FINGER_C2H2_2"/>
    <property type="match status" value="3"/>
</dbReference>
<dbReference type="GO" id="GO:0008270">
    <property type="term" value="F:zinc ion binding"/>
    <property type="evidence" value="ECO:0007669"/>
    <property type="project" value="UniProtKB-KW"/>
</dbReference>
<dbReference type="STRING" id="1095629.A0A0C9Y0Y4"/>
<keyword evidence="13" id="KW-1185">Reference proteome</keyword>
<evidence type="ECO:0000259" key="11">
    <source>
        <dbReference type="PROSITE" id="PS50157"/>
    </source>
</evidence>
<keyword evidence="3" id="KW-0479">Metal-binding</keyword>
<feature type="domain" description="C2H2-type" evidence="11">
    <location>
        <begin position="70"/>
        <end position="99"/>
    </location>
</feature>
<feature type="region of interest" description="Disordered" evidence="10">
    <location>
        <begin position="555"/>
        <end position="613"/>
    </location>
</feature>
<dbReference type="FunFam" id="3.30.160.60:FF:002343">
    <property type="entry name" value="Zinc finger protein 33A"/>
    <property type="match status" value="1"/>
</dbReference>
<dbReference type="GO" id="GO:0045944">
    <property type="term" value="P:positive regulation of transcription by RNA polymerase II"/>
    <property type="evidence" value="ECO:0007669"/>
    <property type="project" value="TreeGrafter"/>
</dbReference>
<dbReference type="PROSITE" id="PS00028">
    <property type="entry name" value="ZINC_FINGER_C2H2_1"/>
    <property type="match status" value="3"/>
</dbReference>
<evidence type="ECO:0000256" key="8">
    <source>
        <dbReference type="ARBA" id="ARBA00038089"/>
    </source>
</evidence>
<keyword evidence="2" id="KW-0678">Repressor</keyword>
<dbReference type="InterPro" id="IPR036236">
    <property type="entry name" value="Znf_C2H2_sf"/>
</dbReference>
<keyword evidence="7" id="KW-0539">Nucleus</keyword>
<feature type="compositionally biased region" description="Polar residues" evidence="10">
    <location>
        <begin position="390"/>
        <end position="407"/>
    </location>
</feature>
<comment type="similarity">
    <text evidence="8">Belongs to the pacC/RIM101 family.</text>
</comment>
<reference evidence="13" key="2">
    <citation type="submission" date="2015-01" db="EMBL/GenBank/DDBJ databases">
        <title>Evolutionary Origins and Diversification of the Mycorrhizal Mutualists.</title>
        <authorList>
            <consortium name="DOE Joint Genome Institute"/>
            <consortium name="Mycorrhizal Genomics Consortium"/>
            <person name="Kohler A."/>
            <person name="Kuo A."/>
            <person name="Nagy L.G."/>
            <person name="Floudas D."/>
            <person name="Copeland A."/>
            <person name="Barry K.W."/>
            <person name="Cichocki N."/>
            <person name="Veneault-Fourrey C."/>
            <person name="LaButti K."/>
            <person name="Lindquist E.A."/>
            <person name="Lipzen A."/>
            <person name="Lundell T."/>
            <person name="Morin E."/>
            <person name="Murat C."/>
            <person name="Riley R."/>
            <person name="Ohm R."/>
            <person name="Sun H."/>
            <person name="Tunlid A."/>
            <person name="Henrissat B."/>
            <person name="Grigoriev I.V."/>
            <person name="Hibbett D.S."/>
            <person name="Martin F."/>
        </authorList>
    </citation>
    <scope>NUCLEOTIDE SEQUENCE [LARGE SCALE GENOMIC DNA]</scope>
    <source>
        <strain evidence="13">LaAM-08-1</strain>
    </source>
</reference>
<protein>
    <recommendedName>
        <fullName evidence="11">C2H2-type domain-containing protein</fullName>
    </recommendedName>
</protein>
<evidence type="ECO:0000256" key="7">
    <source>
        <dbReference type="ARBA" id="ARBA00023242"/>
    </source>
</evidence>
<name>A0A0C9Y0Y4_9AGAR</name>
<dbReference type="InterPro" id="IPR013087">
    <property type="entry name" value="Znf_C2H2_type"/>
</dbReference>
<feature type="region of interest" description="Disordered" evidence="10">
    <location>
        <begin position="1"/>
        <end position="31"/>
    </location>
</feature>
<dbReference type="Pfam" id="PF00096">
    <property type="entry name" value="zf-C2H2"/>
    <property type="match status" value="1"/>
</dbReference>
<proteinExistence type="inferred from homology"/>
<feature type="compositionally biased region" description="Basic and acidic residues" evidence="10">
    <location>
        <begin position="147"/>
        <end position="168"/>
    </location>
</feature>
<evidence type="ECO:0000256" key="4">
    <source>
        <dbReference type="ARBA" id="ARBA00022737"/>
    </source>
</evidence>
<organism evidence="12 13">
    <name type="scientific">Laccaria amethystina LaAM-08-1</name>
    <dbReference type="NCBI Taxonomy" id="1095629"/>
    <lineage>
        <taxon>Eukaryota</taxon>
        <taxon>Fungi</taxon>
        <taxon>Dikarya</taxon>
        <taxon>Basidiomycota</taxon>
        <taxon>Agaricomycotina</taxon>
        <taxon>Agaricomycetes</taxon>
        <taxon>Agaricomycetidae</taxon>
        <taxon>Agaricales</taxon>
        <taxon>Agaricineae</taxon>
        <taxon>Hydnangiaceae</taxon>
        <taxon>Laccaria</taxon>
    </lineage>
</organism>
<feature type="compositionally biased region" description="Low complexity" evidence="10">
    <location>
        <begin position="562"/>
        <end position="582"/>
    </location>
</feature>
<feature type="region of interest" description="Disordered" evidence="10">
    <location>
        <begin position="355"/>
        <end position="460"/>
    </location>
</feature>
<keyword evidence="5 9" id="KW-0863">Zinc-finger</keyword>
<accession>A0A0C9Y0Y4</accession>
<feature type="compositionally biased region" description="Basic and acidic residues" evidence="10">
    <location>
        <begin position="115"/>
        <end position="127"/>
    </location>
</feature>
<dbReference type="EMBL" id="KN838547">
    <property type="protein sequence ID" value="KIK07514.1"/>
    <property type="molecule type" value="Genomic_DNA"/>
</dbReference>
<feature type="compositionally biased region" description="Low complexity" evidence="10">
    <location>
        <begin position="527"/>
        <end position="544"/>
    </location>
</feature>
<evidence type="ECO:0000256" key="6">
    <source>
        <dbReference type="ARBA" id="ARBA00022833"/>
    </source>
</evidence>